<dbReference type="PROSITE" id="PS00678">
    <property type="entry name" value="WD_REPEATS_1"/>
    <property type="match status" value="1"/>
</dbReference>
<dbReference type="Proteomes" id="UP001140949">
    <property type="component" value="Unassembled WGS sequence"/>
</dbReference>
<dbReference type="InterPro" id="IPR036322">
    <property type="entry name" value="WD40_repeat_dom_sf"/>
</dbReference>
<comment type="caution">
    <text evidence="5">The sequence shown here is derived from an EMBL/GenBank/DDBJ whole genome shotgun (WGS) entry which is preliminary data.</text>
</comment>
<dbReference type="GO" id="GO:0005634">
    <property type="term" value="C:nucleus"/>
    <property type="evidence" value="ECO:0007669"/>
    <property type="project" value="TreeGrafter"/>
</dbReference>
<gene>
    <name evidence="5" type="ORF">M6B38_390550</name>
</gene>
<keyword evidence="3" id="KW-0677">Repeat</keyword>
<dbReference type="InterPro" id="IPR044285">
    <property type="entry name" value="PWP1"/>
</dbReference>
<dbReference type="EMBL" id="JANAVB010024917">
    <property type="protein sequence ID" value="KAJ6821756.1"/>
    <property type="molecule type" value="Genomic_DNA"/>
</dbReference>
<keyword evidence="2 4" id="KW-0853">WD repeat</keyword>
<keyword evidence="1" id="KW-0597">Phosphoprotein</keyword>
<evidence type="ECO:0000256" key="4">
    <source>
        <dbReference type="PROSITE-ProRule" id="PRU00221"/>
    </source>
</evidence>
<evidence type="ECO:0000313" key="5">
    <source>
        <dbReference type="EMBL" id="KAJ6821756.1"/>
    </source>
</evidence>
<dbReference type="Gene3D" id="2.130.10.10">
    <property type="entry name" value="YVTN repeat-like/Quinoprotein amine dehydrogenase"/>
    <property type="match status" value="1"/>
</dbReference>
<dbReference type="Pfam" id="PF00400">
    <property type="entry name" value="WD40"/>
    <property type="match status" value="1"/>
</dbReference>
<name>A0AAX6FZ98_IRIPA</name>
<evidence type="ECO:0000256" key="1">
    <source>
        <dbReference type="ARBA" id="ARBA00022553"/>
    </source>
</evidence>
<reference evidence="5" key="2">
    <citation type="submission" date="2023-04" db="EMBL/GenBank/DDBJ databases">
        <authorList>
            <person name="Bruccoleri R.E."/>
            <person name="Oakeley E.J."/>
            <person name="Faust A.-M."/>
            <person name="Dessus-Babus S."/>
            <person name="Altorfer M."/>
            <person name="Burckhardt D."/>
            <person name="Oertli M."/>
            <person name="Naumann U."/>
            <person name="Petersen F."/>
            <person name="Wong J."/>
        </authorList>
    </citation>
    <scope>NUCLEOTIDE SEQUENCE</scope>
    <source>
        <strain evidence="5">GSM-AAB239-AS_SAM_17_03QT</strain>
        <tissue evidence="5">Leaf</tissue>
    </source>
</reference>
<dbReference type="InterPro" id="IPR019775">
    <property type="entry name" value="WD40_repeat_CS"/>
</dbReference>
<dbReference type="SMART" id="SM00320">
    <property type="entry name" value="WD40"/>
    <property type="match status" value="4"/>
</dbReference>
<sequence>MSLPVEVLTVQSKCGIWKLQNVLQLPSIIQRRQFSLPSLVQSVAWGLHSPGLLLSGSFDQSVVLLDWRNGTDPSNRWSVAAIVESLAWDPHNEHQFVVSLKNGTVQGFDIRAATSNSTSGSKPSYTLHAHDKAVTSVSFNPSAPNLLATSSNDKMVKLWDLSNNQPSCVASKNFECGRVFSIAFSEDNPSLLAVGGKKGGLTVWDILSEPSVAQSFRKLSNQKSEANKMQTI</sequence>
<dbReference type="GO" id="GO:0006364">
    <property type="term" value="P:rRNA processing"/>
    <property type="evidence" value="ECO:0007669"/>
    <property type="project" value="InterPro"/>
</dbReference>
<dbReference type="PANTHER" id="PTHR14091">
    <property type="entry name" value="PERIODIC TRYPTOPHAN PROTEIN 1"/>
    <property type="match status" value="1"/>
</dbReference>
<dbReference type="InterPro" id="IPR001680">
    <property type="entry name" value="WD40_rpt"/>
</dbReference>
<dbReference type="SUPFAM" id="SSF50978">
    <property type="entry name" value="WD40 repeat-like"/>
    <property type="match status" value="1"/>
</dbReference>
<dbReference type="InterPro" id="IPR015943">
    <property type="entry name" value="WD40/YVTN_repeat-like_dom_sf"/>
</dbReference>
<feature type="repeat" description="WD" evidence="4">
    <location>
        <begin position="127"/>
        <end position="169"/>
    </location>
</feature>
<evidence type="ECO:0000256" key="3">
    <source>
        <dbReference type="ARBA" id="ARBA00022737"/>
    </source>
</evidence>
<keyword evidence="6" id="KW-1185">Reference proteome</keyword>
<dbReference type="PROSITE" id="PS50294">
    <property type="entry name" value="WD_REPEATS_REGION"/>
    <property type="match status" value="1"/>
</dbReference>
<dbReference type="PANTHER" id="PTHR14091:SF0">
    <property type="entry name" value="PERIODIC TRYPTOPHAN PROTEIN 1 HOMOLOG"/>
    <property type="match status" value="1"/>
</dbReference>
<dbReference type="PROSITE" id="PS50082">
    <property type="entry name" value="WD_REPEATS_2"/>
    <property type="match status" value="1"/>
</dbReference>
<organism evidence="5 6">
    <name type="scientific">Iris pallida</name>
    <name type="common">Sweet iris</name>
    <dbReference type="NCBI Taxonomy" id="29817"/>
    <lineage>
        <taxon>Eukaryota</taxon>
        <taxon>Viridiplantae</taxon>
        <taxon>Streptophyta</taxon>
        <taxon>Embryophyta</taxon>
        <taxon>Tracheophyta</taxon>
        <taxon>Spermatophyta</taxon>
        <taxon>Magnoliopsida</taxon>
        <taxon>Liliopsida</taxon>
        <taxon>Asparagales</taxon>
        <taxon>Iridaceae</taxon>
        <taxon>Iridoideae</taxon>
        <taxon>Irideae</taxon>
        <taxon>Iris</taxon>
    </lineage>
</organism>
<accession>A0AAX6FZ98</accession>
<evidence type="ECO:0000256" key="2">
    <source>
        <dbReference type="ARBA" id="ARBA00022574"/>
    </source>
</evidence>
<reference evidence="5" key="1">
    <citation type="journal article" date="2023" name="GigaByte">
        <title>Genome assembly of the bearded iris, Iris pallida Lam.</title>
        <authorList>
            <person name="Bruccoleri R.E."/>
            <person name="Oakeley E.J."/>
            <person name="Faust A.M.E."/>
            <person name="Altorfer M."/>
            <person name="Dessus-Babus S."/>
            <person name="Burckhardt D."/>
            <person name="Oertli M."/>
            <person name="Naumann U."/>
            <person name="Petersen F."/>
            <person name="Wong J."/>
        </authorList>
    </citation>
    <scope>NUCLEOTIDE SEQUENCE</scope>
    <source>
        <strain evidence="5">GSM-AAB239-AS_SAM_17_03QT</strain>
    </source>
</reference>
<dbReference type="AlphaFoldDB" id="A0AAX6FZ98"/>
<protein>
    <submittedName>
        <fullName evidence="5">Periodic tryptophan protein 1-like protein isoform X2</fullName>
    </submittedName>
</protein>
<proteinExistence type="predicted"/>
<evidence type="ECO:0000313" key="6">
    <source>
        <dbReference type="Proteomes" id="UP001140949"/>
    </source>
</evidence>
<dbReference type="FunFam" id="2.130.10.10:FF:000485">
    <property type="entry name" value="Putative WD repeat-containing protein C17D11.16"/>
    <property type="match status" value="1"/>
</dbReference>